<evidence type="ECO:0000313" key="15">
    <source>
        <dbReference type="EMBL" id="KAL0970744.1"/>
    </source>
</evidence>
<dbReference type="PANTHER" id="PTHR24100">
    <property type="entry name" value="BUTYROPHILIN"/>
    <property type="match status" value="1"/>
</dbReference>
<dbReference type="InterPro" id="IPR013783">
    <property type="entry name" value="Ig-like_fold"/>
</dbReference>
<feature type="coiled-coil region" evidence="10">
    <location>
        <begin position="288"/>
        <end position="372"/>
    </location>
</feature>
<evidence type="ECO:0000256" key="2">
    <source>
        <dbReference type="ARBA" id="ARBA00022692"/>
    </source>
</evidence>
<dbReference type="GO" id="GO:0016020">
    <property type="term" value="C:membrane"/>
    <property type="evidence" value="ECO:0007669"/>
    <property type="project" value="UniProtKB-SubCell"/>
</dbReference>
<keyword evidence="10" id="KW-0175">Coiled coil</keyword>
<protein>
    <submittedName>
        <fullName evidence="15">Uncharacterized protein</fullName>
    </submittedName>
</protein>
<dbReference type="PROSITE" id="PS50209">
    <property type="entry name" value="CARD"/>
    <property type="match status" value="2"/>
</dbReference>
<dbReference type="Proteomes" id="UP001557470">
    <property type="component" value="Unassembled WGS sequence"/>
</dbReference>
<comment type="similarity">
    <text evidence="9">Belongs to the SKINT family.</text>
</comment>
<dbReference type="PROSITE" id="PS50835">
    <property type="entry name" value="IG_LIKE"/>
    <property type="match status" value="2"/>
</dbReference>
<feature type="transmembrane region" description="Helical" evidence="11">
    <location>
        <begin position="263"/>
        <end position="285"/>
    </location>
</feature>
<comment type="caution">
    <text evidence="15">The sequence shown here is derived from an EMBL/GenBank/DDBJ whole genome shotgun (WGS) entry which is preliminary data.</text>
</comment>
<dbReference type="InterPro" id="IPR013106">
    <property type="entry name" value="Ig_V-set"/>
</dbReference>
<accession>A0ABD0WGG1</accession>
<proteinExistence type="inferred from homology"/>
<dbReference type="Gene3D" id="1.10.533.10">
    <property type="entry name" value="Death Domain, Fas"/>
    <property type="match status" value="2"/>
</dbReference>
<comment type="subcellular location">
    <subcellularLocation>
        <location evidence="1">Membrane</location>
    </subcellularLocation>
</comment>
<evidence type="ECO:0000256" key="11">
    <source>
        <dbReference type="SAM" id="Phobius"/>
    </source>
</evidence>
<dbReference type="SUPFAM" id="SSF48726">
    <property type="entry name" value="Immunoglobulin"/>
    <property type="match status" value="2"/>
</dbReference>
<evidence type="ECO:0000256" key="9">
    <source>
        <dbReference type="ARBA" id="ARBA00038221"/>
    </source>
</evidence>
<dbReference type="InterPro" id="IPR011029">
    <property type="entry name" value="DEATH-like_dom_sf"/>
</dbReference>
<evidence type="ECO:0000256" key="8">
    <source>
        <dbReference type="ARBA" id="ARBA00023319"/>
    </source>
</evidence>
<dbReference type="AlphaFoldDB" id="A0ABD0WGG1"/>
<dbReference type="SMART" id="SM00409">
    <property type="entry name" value="IG"/>
    <property type="match status" value="1"/>
</dbReference>
<dbReference type="Gene3D" id="2.60.40.10">
    <property type="entry name" value="Immunoglobulins"/>
    <property type="match status" value="2"/>
</dbReference>
<dbReference type="FunFam" id="2.60.40.10:FF:000142">
    <property type="entry name" value="V-set domain-containing T-cell activation inhibitor 1"/>
    <property type="match status" value="1"/>
</dbReference>
<evidence type="ECO:0000256" key="10">
    <source>
        <dbReference type="SAM" id="Coils"/>
    </source>
</evidence>
<evidence type="ECO:0000259" key="13">
    <source>
        <dbReference type="PROSITE" id="PS50209"/>
    </source>
</evidence>
<keyword evidence="8" id="KW-0393">Immunoglobulin domain</keyword>
<dbReference type="InterPro" id="IPR003599">
    <property type="entry name" value="Ig_sub"/>
</dbReference>
<gene>
    <name evidence="15" type="ORF">UPYG_G00246690</name>
</gene>
<keyword evidence="16" id="KW-1185">Reference proteome</keyword>
<reference evidence="15 16" key="1">
    <citation type="submission" date="2024-06" db="EMBL/GenBank/DDBJ databases">
        <authorList>
            <person name="Pan Q."/>
            <person name="Wen M."/>
            <person name="Jouanno E."/>
            <person name="Zahm M."/>
            <person name="Klopp C."/>
            <person name="Cabau C."/>
            <person name="Louis A."/>
            <person name="Berthelot C."/>
            <person name="Parey E."/>
            <person name="Roest Crollius H."/>
            <person name="Montfort J."/>
            <person name="Robinson-Rechavi M."/>
            <person name="Bouchez O."/>
            <person name="Lampietro C."/>
            <person name="Lopez Roques C."/>
            <person name="Donnadieu C."/>
            <person name="Postlethwait J."/>
            <person name="Bobe J."/>
            <person name="Verreycken H."/>
            <person name="Guiguen Y."/>
        </authorList>
    </citation>
    <scope>NUCLEOTIDE SEQUENCE [LARGE SCALE GENOMIC DNA]</scope>
    <source>
        <strain evidence="15">Up_M1</strain>
        <tissue evidence="15">Testis</tissue>
    </source>
</reference>
<keyword evidence="5 11" id="KW-0472">Membrane</keyword>
<dbReference type="InterPro" id="IPR036179">
    <property type="entry name" value="Ig-like_dom_sf"/>
</dbReference>
<evidence type="ECO:0000256" key="3">
    <source>
        <dbReference type="ARBA" id="ARBA00022729"/>
    </source>
</evidence>
<evidence type="ECO:0000256" key="5">
    <source>
        <dbReference type="ARBA" id="ARBA00023136"/>
    </source>
</evidence>
<keyword evidence="6" id="KW-1015">Disulfide bond</keyword>
<dbReference type="SUPFAM" id="SSF47986">
    <property type="entry name" value="DEATH domain"/>
    <property type="match status" value="2"/>
</dbReference>
<name>A0ABD0WGG1_UMBPY</name>
<feature type="signal peptide" evidence="12">
    <location>
        <begin position="1"/>
        <end position="24"/>
    </location>
</feature>
<dbReference type="Pfam" id="PF07686">
    <property type="entry name" value="V-set"/>
    <property type="match status" value="1"/>
</dbReference>
<dbReference type="GO" id="GO:0050863">
    <property type="term" value="P:regulation of T cell activation"/>
    <property type="evidence" value="ECO:0007669"/>
    <property type="project" value="UniProtKB-ARBA"/>
</dbReference>
<evidence type="ECO:0000256" key="1">
    <source>
        <dbReference type="ARBA" id="ARBA00004370"/>
    </source>
</evidence>
<dbReference type="Pfam" id="PF22705">
    <property type="entry name" value="C2-set_3"/>
    <property type="match status" value="1"/>
</dbReference>
<sequence length="562" mass="63406">MEDHGMRAEVWGSISQLVICLVLAQLTPANMVQVVGQTEPVIALVGDDVILPCSLNPMTSAKDQSVNWLRPDMNLKDVHYYRDGRDSNDDQNPSYSGRTSLFKEELNNGNISLKLTIIKLTDAGNYSCYVPSLDRDQKATIELTVGAVSQPVISVLGPKDDGVVLKCESGGWYPEPKMTWLDSDGSILPDGPTETQTDSEGRYTLRGEVTVKKTENNRFTCRVNQQQINKIKEILIDVPDEAFAKSHGGLITDEAFAKSRGGLIAGVFIAVLVAVVAAGVGVFMWRKKKETKKVLEEKEVELKEVCSEKGEKEKLLEEQEKQLKEKEKLLKKQLEDMERAKQEQEKLLKQQLEEQKKQLKQQQEEENAAVLVDKHREKIIDVVDNHMAKVIAEDLNEQGFITKEVMNKVKSSKTKRVSELFKALDSGGIKVKSAFYNILLKHYQHLSKLENMFTKKVKDQDAAVLVDRNREKIIDVVDNYMAKVIAEDLNEQGFFTEEMMNKVKSSKTKRMSELFKALDSGGIKVKSAFYNILLKHYQRQSKLDVKLFDKLSLGSGLESKNT</sequence>
<evidence type="ECO:0000256" key="7">
    <source>
        <dbReference type="ARBA" id="ARBA00023180"/>
    </source>
</evidence>
<dbReference type="InterPro" id="IPR007110">
    <property type="entry name" value="Ig-like_dom"/>
</dbReference>
<dbReference type="InterPro" id="IPR053896">
    <property type="entry name" value="BTN3A2-like_Ig-C"/>
</dbReference>
<feature type="domain" description="Ig-like" evidence="14">
    <location>
        <begin position="28"/>
        <end position="144"/>
    </location>
</feature>
<evidence type="ECO:0000256" key="6">
    <source>
        <dbReference type="ARBA" id="ARBA00023157"/>
    </source>
</evidence>
<organism evidence="15 16">
    <name type="scientific">Umbra pygmaea</name>
    <name type="common">Eastern mudminnow</name>
    <dbReference type="NCBI Taxonomy" id="75934"/>
    <lineage>
        <taxon>Eukaryota</taxon>
        <taxon>Metazoa</taxon>
        <taxon>Chordata</taxon>
        <taxon>Craniata</taxon>
        <taxon>Vertebrata</taxon>
        <taxon>Euteleostomi</taxon>
        <taxon>Actinopterygii</taxon>
        <taxon>Neopterygii</taxon>
        <taxon>Teleostei</taxon>
        <taxon>Protacanthopterygii</taxon>
        <taxon>Esociformes</taxon>
        <taxon>Umbridae</taxon>
        <taxon>Umbra</taxon>
    </lineage>
</organism>
<feature type="domain" description="CARD" evidence="13">
    <location>
        <begin position="458"/>
        <end position="533"/>
    </location>
</feature>
<feature type="domain" description="CARD" evidence="13">
    <location>
        <begin position="364"/>
        <end position="446"/>
    </location>
</feature>
<feature type="chain" id="PRO_5044827329" evidence="12">
    <location>
        <begin position="25"/>
        <end position="562"/>
    </location>
</feature>
<keyword evidence="3 12" id="KW-0732">Signal</keyword>
<dbReference type="InterPro" id="IPR050504">
    <property type="entry name" value="IgSF_BTN/MOG"/>
</dbReference>
<dbReference type="GO" id="GO:1903037">
    <property type="term" value="P:regulation of leukocyte cell-cell adhesion"/>
    <property type="evidence" value="ECO:0007669"/>
    <property type="project" value="UniProtKB-ARBA"/>
</dbReference>
<evidence type="ECO:0000256" key="4">
    <source>
        <dbReference type="ARBA" id="ARBA00022989"/>
    </source>
</evidence>
<feature type="domain" description="Ig-like" evidence="14">
    <location>
        <begin position="151"/>
        <end position="237"/>
    </location>
</feature>
<keyword evidence="2 11" id="KW-0812">Transmembrane</keyword>
<evidence type="ECO:0000256" key="12">
    <source>
        <dbReference type="SAM" id="SignalP"/>
    </source>
</evidence>
<dbReference type="GO" id="GO:0042110">
    <property type="term" value="P:T cell activation"/>
    <property type="evidence" value="ECO:0007669"/>
    <property type="project" value="UniProtKB-ARBA"/>
</dbReference>
<keyword evidence="7" id="KW-0325">Glycoprotein</keyword>
<dbReference type="EMBL" id="JAGEUA010000007">
    <property type="protein sequence ID" value="KAL0970744.1"/>
    <property type="molecule type" value="Genomic_DNA"/>
</dbReference>
<evidence type="ECO:0000259" key="14">
    <source>
        <dbReference type="PROSITE" id="PS50835"/>
    </source>
</evidence>
<dbReference type="InterPro" id="IPR001315">
    <property type="entry name" value="CARD"/>
</dbReference>
<dbReference type="Pfam" id="PF00619">
    <property type="entry name" value="CARD"/>
    <property type="match status" value="2"/>
</dbReference>
<keyword evidence="4 11" id="KW-1133">Transmembrane helix</keyword>
<dbReference type="FunFam" id="2.60.40.10:FF:000088">
    <property type="entry name" value="Butyrophilin subfamily 1 member A1"/>
    <property type="match status" value="1"/>
</dbReference>
<evidence type="ECO:0000313" key="16">
    <source>
        <dbReference type="Proteomes" id="UP001557470"/>
    </source>
</evidence>